<evidence type="ECO:0000256" key="9">
    <source>
        <dbReference type="ARBA" id="ARBA00023284"/>
    </source>
</evidence>
<dbReference type="SMART" id="SM00756">
    <property type="entry name" value="VKc"/>
    <property type="match status" value="1"/>
</dbReference>
<comment type="subcellular location">
    <subcellularLocation>
        <location evidence="1">Membrane</location>
        <topology evidence="1">Multi-pass membrane protein</topology>
    </subcellularLocation>
</comment>
<evidence type="ECO:0000256" key="2">
    <source>
        <dbReference type="ARBA" id="ARBA00006214"/>
    </source>
</evidence>
<proteinExistence type="inferred from homology"/>
<reference evidence="12 13" key="1">
    <citation type="submission" date="2013-08" db="EMBL/GenBank/DDBJ databases">
        <title>The genome sequence of Knoellia subterranea.</title>
        <authorList>
            <person name="Zhu W."/>
            <person name="Wang G."/>
        </authorList>
    </citation>
    <scope>NUCLEOTIDE SEQUENCE [LARGE SCALE GENOMIC DNA]</scope>
    <source>
        <strain evidence="12 13">KCTC 19937</strain>
    </source>
</reference>
<evidence type="ECO:0000259" key="11">
    <source>
        <dbReference type="SMART" id="SM00756"/>
    </source>
</evidence>
<keyword evidence="6" id="KW-0560">Oxidoreductase</keyword>
<evidence type="ECO:0000256" key="8">
    <source>
        <dbReference type="ARBA" id="ARBA00023157"/>
    </source>
</evidence>
<feature type="transmembrane region" description="Helical" evidence="10">
    <location>
        <begin position="178"/>
        <end position="202"/>
    </location>
</feature>
<dbReference type="AlphaFoldDB" id="A0A0A0JKI5"/>
<dbReference type="RefSeq" id="WP_035906371.1">
    <property type="nucleotide sequence ID" value="NZ_AVPK01000009.1"/>
</dbReference>
<dbReference type="STRING" id="1385521.N803_03575"/>
<feature type="transmembrane region" description="Helical" evidence="10">
    <location>
        <begin position="138"/>
        <end position="157"/>
    </location>
</feature>
<gene>
    <name evidence="12" type="ORF">N803_03575</name>
</gene>
<evidence type="ECO:0000256" key="6">
    <source>
        <dbReference type="ARBA" id="ARBA00023002"/>
    </source>
</evidence>
<sequence length="210" mass="22268">MAEPAPARPATQPTAQPAGVVGRGTAWALTLAGLIGLIAAFVLLVEKVALLADPTYVPSCSINPVLSCGSVMNTDQAAAFGFPNPVLGVAGFAALLTIGVVLLTRAKMPGWFWWGIQAGTTFGVVFVHWLIFQSLYRIGALCPYCMIVWVAAITAFVSTTAHNVKTGQIPLPSRLRAIVSYGPSVITVWLVVIAGLIAVRFWDYWVTLGN</sequence>
<organism evidence="12 13">
    <name type="scientific">Knoellia subterranea KCTC 19937</name>
    <dbReference type="NCBI Taxonomy" id="1385521"/>
    <lineage>
        <taxon>Bacteria</taxon>
        <taxon>Bacillati</taxon>
        <taxon>Actinomycetota</taxon>
        <taxon>Actinomycetes</taxon>
        <taxon>Micrococcales</taxon>
        <taxon>Intrasporangiaceae</taxon>
        <taxon>Knoellia</taxon>
    </lineage>
</organism>
<dbReference type="Gene3D" id="1.20.1440.130">
    <property type="entry name" value="VKOR domain"/>
    <property type="match status" value="1"/>
</dbReference>
<dbReference type="InterPro" id="IPR038354">
    <property type="entry name" value="VKOR_sf"/>
</dbReference>
<evidence type="ECO:0000256" key="10">
    <source>
        <dbReference type="SAM" id="Phobius"/>
    </source>
</evidence>
<protein>
    <submittedName>
        <fullName evidence="12">Vitamin K epoxide reductase</fullName>
    </submittedName>
</protein>
<keyword evidence="9" id="KW-0676">Redox-active center</keyword>
<evidence type="ECO:0000256" key="3">
    <source>
        <dbReference type="ARBA" id="ARBA00022692"/>
    </source>
</evidence>
<keyword evidence="13" id="KW-1185">Reference proteome</keyword>
<dbReference type="Pfam" id="PF07884">
    <property type="entry name" value="VKOR"/>
    <property type="match status" value="1"/>
</dbReference>
<keyword evidence="8" id="KW-1015">Disulfide bond</keyword>
<evidence type="ECO:0000313" key="13">
    <source>
        <dbReference type="Proteomes" id="UP000030011"/>
    </source>
</evidence>
<dbReference type="OrthoDB" id="9783799at2"/>
<evidence type="ECO:0000256" key="5">
    <source>
        <dbReference type="ARBA" id="ARBA00022989"/>
    </source>
</evidence>
<feature type="domain" description="Vitamin K epoxide reductase" evidence="11">
    <location>
        <begin position="22"/>
        <end position="163"/>
    </location>
</feature>
<keyword evidence="5 10" id="KW-1133">Transmembrane helix</keyword>
<evidence type="ECO:0000313" key="12">
    <source>
        <dbReference type="EMBL" id="KGN36552.1"/>
    </source>
</evidence>
<dbReference type="EMBL" id="AVPK01000009">
    <property type="protein sequence ID" value="KGN36552.1"/>
    <property type="molecule type" value="Genomic_DNA"/>
</dbReference>
<name>A0A0A0JKI5_9MICO</name>
<evidence type="ECO:0000256" key="4">
    <source>
        <dbReference type="ARBA" id="ARBA00022719"/>
    </source>
</evidence>
<dbReference type="GO" id="GO:0016020">
    <property type="term" value="C:membrane"/>
    <property type="evidence" value="ECO:0007669"/>
    <property type="project" value="UniProtKB-SubCell"/>
</dbReference>
<comment type="caution">
    <text evidence="12">The sequence shown here is derived from an EMBL/GenBank/DDBJ whole genome shotgun (WGS) entry which is preliminary data.</text>
</comment>
<keyword evidence="4" id="KW-0874">Quinone</keyword>
<dbReference type="eggNOG" id="COG4243">
    <property type="taxonomic scope" value="Bacteria"/>
</dbReference>
<comment type="similarity">
    <text evidence="2">Belongs to the VKOR family.</text>
</comment>
<dbReference type="CDD" id="cd12922">
    <property type="entry name" value="VKOR_5"/>
    <property type="match status" value="1"/>
</dbReference>
<feature type="transmembrane region" description="Helical" evidence="10">
    <location>
        <begin position="26"/>
        <end position="45"/>
    </location>
</feature>
<dbReference type="InterPro" id="IPR041714">
    <property type="entry name" value="VKOR_Actinobacteria"/>
</dbReference>
<dbReference type="GO" id="GO:0048038">
    <property type="term" value="F:quinone binding"/>
    <property type="evidence" value="ECO:0007669"/>
    <property type="project" value="UniProtKB-KW"/>
</dbReference>
<feature type="transmembrane region" description="Helical" evidence="10">
    <location>
        <begin position="86"/>
        <end position="104"/>
    </location>
</feature>
<dbReference type="Proteomes" id="UP000030011">
    <property type="component" value="Unassembled WGS sequence"/>
</dbReference>
<dbReference type="InterPro" id="IPR012932">
    <property type="entry name" value="VKOR"/>
</dbReference>
<keyword evidence="3 10" id="KW-0812">Transmembrane</keyword>
<dbReference type="GO" id="GO:0016491">
    <property type="term" value="F:oxidoreductase activity"/>
    <property type="evidence" value="ECO:0007669"/>
    <property type="project" value="UniProtKB-KW"/>
</dbReference>
<evidence type="ECO:0000256" key="7">
    <source>
        <dbReference type="ARBA" id="ARBA00023136"/>
    </source>
</evidence>
<evidence type="ECO:0000256" key="1">
    <source>
        <dbReference type="ARBA" id="ARBA00004141"/>
    </source>
</evidence>
<keyword evidence="7 10" id="KW-0472">Membrane</keyword>
<accession>A0A0A0JKI5</accession>
<feature type="transmembrane region" description="Helical" evidence="10">
    <location>
        <begin position="111"/>
        <end position="132"/>
    </location>
</feature>